<dbReference type="EMBL" id="HBUE01080474">
    <property type="protein sequence ID" value="CAG6477327.1"/>
    <property type="molecule type" value="Transcribed_RNA"/>
</dbReference>
<accession>A0A8D8BL16</accession>
<evidence type="ECO:0000313" key="1">
    <source>
        <dbReference type="EMBL" id="CAG6477323.1"/>
    </source>
</evidence>
<dbReference type="AlphaFoldDB" id="A0A8D8BL16"/>
<protein>
    <submittedName>
        <fullName evidence="1">(northern house mosquito) hypothetical protein</fullName>
    </submittedName>
</protein>
<sequence length="185" mass="21508">MYRSHHSRSMFSEFRPRRSCYERSHILLQDDDLDKYLVPPTVWTLYENKFKPSDAYDSEENLLLAEVTEAKQGSPLTVDNYKPRLELLNQIEDVHVNYEFQDCFVVGPTLTPRPDLVDRDVGGFKCQIPTYQLSKFLAAILRKTLGCGSASKKTRMKLERSQEPWTKCTGNVLRFLQKRHCRATG</sequence>
<dbReference type="EMBL" id="HBUE01080471">
    <property type="protein sequence ID" value="CAG6477323.1"/>
    <property type="molecule type" value="Transcribed_RNA"/>
</dbReference>
<reference evidence="1" key="1">
    <citation type="submission" date="2021-05" db="EMBL/GenBank/DDBJ databases">
        <authorList>
            <person name="Alioto T."/>
            <person name="Alioto T."/>
            <person name="Gomez Garrido J."/>
        </authorList>
    </citation>
    <scope>NUCLEOTIDE SEQUENCE</scope>
</reference>
<proteinExistence type="predicted"/>
<organism evidence="1">
    <name type="scientific">Culex pipiens</name>
    <name type="common">House mosquito</name>
    <dbReference type="NCBI Taxonomy" id="7175"/>
    <lineage>
        <taxon>Eukaryota</taxon>
        <taxon>Metazoa</taxon>
        <taxon>Ecdysozoa</taxon>
        <taxon>Arthropoda</taxon>
        <taxon>Hexapoda</taxon>
        <taxon>Insecta</taxon>
        <taxon>Pterygota</taxon>
        <taxon>Neoptera</taxon>
        <taxon>Endopterygota</taxon>
        <taxon>Diptera</taxon>
        <taxon>Nematocera</taxon>
        <taxon>Culicoidea</taxon>
        <taxon>Culicidae</taxon>
        <taxon>Culicinae</taxon>
        <taxon>Culicini</taxon>
        <taxon>Culex</taxon>
        <taxon>Culex</taxon>
    </lineage>
</organism>
<name>A0A8D8BL16_CULPI</name>